<evidence type="ECO:0000313" key="2">
    <source>
        <dbReference type="Proteomes" id="UP000503088"/>
    </source>
</evidence>
<accession>A0A7D4CJI8</accession>
<keyword evidence="2" id="KW-1185">Reference proteome</keyword>
<protein>
    <submittedName>
        <fullName evidence="1">Uncharacterized protein</fullName>
    </submittedName>
</protein>
<name>A0A7D4CJI8_9BACL</name>
<dbReference type="InterPro" id="IPR058701">
    <property type="entry name" value="PhiTE_072-like"/>
</dbReference>
<dbReference type="EMBL" id="CP048104">
    <property type="protein sequence ID" value="QKG83038.1"/>
    <property type="molecule type" value="Genomic_DNA"/>
</dbReference>
<dbReference type="KEGG" id="kpul:GXN76_00205"/>
<reference evidence="1 2" key="1">
    <citation type="submission" date="2020-01" db="EMBL/GenBank/DDBJ databases">
        <authorList>
            <person name="Gulvik C.A."/>
            <person name="Batra D.G."/>
        </authorList>
    </citation>
    <scope>NUCLEOTIDE SEQUENCE [LARGE SCALE GENOMIC DNA]</scope>
    <source>
        <strain evidence="1 2">W9323</strain>
    </source>
</reference>
<dbReference type="Proteomes" id="UP000503088">
    <property type="component" value="Chromosome"/>
</dbReference>
<proteinExistence type="predicted"/>
<evidence type="ECO:0000313" key="1">
    <source>
        <dbReference type="EMBL" id="QKG83038.1"/>
    </source>
</evidence>
<dbReference type="AlphaFoldDB" id="A0A7D4CJI8"/>
<dbReference type="Pfam" id="PF26211">
    <property type="entry name" value="Phage_phiTE_072"/>
    <property type="match status" value="1"/>
</dbReference>
<gene>
    <name evidence="1" type="ORF">GXN76_00205</name>
</gene>
<sequence>MAEQVKAWHYTLRSVDELEGCGIITLTEDGMMAAVTDYGNYIYHWSSHGHTDLREFFLDIHPGYLINKVSHR</sequence>
<dbReference type="RefSeq" id="WP_173218999.1">
    <property type="nucleotide sequence ID" value="NZ_CP048104.1"/>
</dbReference>
<organism evidence="1 2">
    <name type="scientific">Kroppenstedtia pulmonis</name>
    <dbReference type="NCBI Taxonomy" id="1380685"/>
    <lineage>
        <taxon>Bacteria</taxon>
        <taxon>Bacillati</taxon>
        <taxon>Bacillota</taxon>
        <taxon>Bacilli</taxon>
        <taxon>Bacillales</taxon>
        <taxon>Thermoactinomycetaceae</taxon>
        <taxon>Kroppenstedtia</taxon>
    </lineage>
</organism>